<comment type="caution">
    <text evidence="1">The sequence shown here is derived from an EMBL/GenBank/DDBJ whole genome shotgun (WGS) entry which is preliminary data.</text>
</comment>
<proteinExistence type="predicted"/>
<evidence type="ECO:0000313" key="1">
    <source>
        <dbReference type="EMBL" id="KAK7069267.1"/>
    </source>
</evidence>
<sequence length="66" mass="7249">MFGAIHGFKVSALVLESLLLVQWEITVLQLCLLQYLPSVATISSPAPTTQDMSCPELWISDASQKK</sequence>
<dbReference type="Proteomes" id="UP001381693">
    <property type="component" value="Unassembled WGS sequence"/>
</dbReference>
<reference evidence="1 2" key="1">
    <citation type="submission" date="2023-11" db="EMBL/GenBank/DDBJ databases">
        <title>Halocaridina rubra genome assembly.</title>
        <authorList>
            <person name="Smith C."/>
        </authorList>
    </citation>
    <scope>NUCLEOTIDE SEQUENCE [LARGE SCALE GENOMIC DNA]</scope>
    <source>
        <strain evidence="1">EP-1</strain>
        <tissue evidence="1">Whole</tissue>
    </source>
</reference>
<dbReference type="EMBL" id="JAXCGZ010016989">
    <property type="protein sequence ID" value="KAK7069267.1"/>
    <property type="molecule type" value="Genomic_DNA"/>
</dbReference>
<keyword evidence="2" id="KW-1185">Reference proteome</keyword>
<protein>
    <submittedName>
        <fullName evidence="1">Uncharacterized protein</fullName>
    </submittedName>
</protein>
<gene>
    <name evidence="1" type="ORF">SK128_025943</name>
</gene>
<organism evidence="1 2">
    <name type="scientific">Halocaridina rubra</name>
    <name type="common">Hawaiian red shrimp</name>
    <dbReference type="NCBI Taxonomy" id="373956"/>
    <lineage>
        <taxon>Eukaryota</taxon>
        <taxon>Metazoa</taxon>
        <taxon>Ecdysozoa</taxon>
        <taxon>Arthropoda</taxon>
        <taxon>Crustacea</taxon>
        <taxon>Multicrustacea</taxon>
        <taxon>Malacostraca</taxon>
        <taxon>Eumalacostraca</taxon>
        <taxon>Eucarida</taxon>
        <taxon>Decapoda</taxon>
        <taxon>Pleocyemata</taxon>
        <taxon>Caridea</taxon>
        <taxon>Atyoidea</taxon>
        <taxon>Atyidae</taxon>
        <taxon>Halocaridina</taxon>
    </lineage>
</organism>
<evidence type="ECO:0000313" key="2">
    <source>
        <dbReference type="Proteomes" id="UP001381693"/>
    </source>
</evidence>
<accession>A0AAN8WNB2</accession>
<name>A0AAN8WNB2_HALRR</name>
<dbReference type="AlphaFoldDB" id="A0AAN8WNB2"/>